<dbReference type="EMBL" id="KZ805301">
    <property type="protein sequence ID" value="PVI08121.1"/>
    <property type="molecule type" value="Genomic_DNA"/>
</dbReference>
<dbReference type="AlphaFoldDB" id="A0A2V1EC60"/>
<dbReference type="InterPro" id="IPR029063">
    <property type="entry name" value="SAM-dependent_MTases_sf"/>
</dbReference>
<reference evidence="5 6" key="1">
    <citation type="journal article" date="2018" name="Sci. Rep.">
        <title>Comparative genomics provides insights into the lifestyle and reveals functional heterogeneity of dark septate endophytic fungi.</title>
        <authorList>
            <person name="Knapp D.G."/>
            <person name="Nemeth J.B."/>
            <person name="Barry K."/>
            <person name="Hainaut M."/>
            <person name="Henrissat B."/>
            <person name="Johnson J."/>
            <person name="Kuo A."/>
            <person name="Lim J.H.P."/>
            <person name="Lipzen A."/>
            <person name="Nolan M."/>
            <person name="Ohm R.A."/>
            <person name="Tamas L."/>
            <person name="Grigoriev I.V."/>
            <person name="Spatafora J.W."/>
            <person name="Nagy L.G."/>
            <person name="Kovacs G.M."/>
        </authorList>
    </citation>
    <scope>NUCLEOTIDE SEQUENCE [LARGE SCALE GENOMIC DNA]</scope>
    <source>
        <strain evidence="5 6">DSE2036</strain>
    </source>
</reference>
<keyword evidence="1 5" id="KW-0489">Methyltransferase</keyword>
<dbReference type="Proteomes" id="UP000244855">
    <property type="component" value="Unassembled WGS sequence"/>
</dbReference>
<dbReference type="PANTHER" id="PTHR43712:SF12">
    <property type="entry name" value="STERIGMATOCYSTIN 8-O-METHYLTRANSFERASE"/>
    <property type="match status" value="1"/>
</dbReference>
<evidence type="ECO:0000259" key="4">
    <source>
        <dbReference type="Pfam" id="PF00891"/>
    </source>
</evidence>
<dbReference type="Gene3D" id="1.10.10.10">
    <property type="entry name" value="Winged helix-like DNA-binding domain superfamily/Winged helix DNA-binding domain"/>
    <property type="match status" value="1"/>
</dbReference>
<protein>
    <submittedName>
        <fullName evidence="5">Sterigmatocystin 8-O-methyltransferase</fullName>
    </submittedName>
</protein>
<dbReference type="STRING" id="97972.A0A2V1EC60"/>
<dbReference type="SUPFAM" id="SSF53335">
    <property type="entry name" value="S-adenosyl-L-methionine-dependent methyltransferases"/>
    <property type="match status" value="1"/>
</dbReference>
<dbReference type="InterPro" id="IPR001077">
    <property type="entry name" value="COMT_C"/>
</dbReference>
<keyword evidence="2 5" id="KW-0808">Transferase</keyword>
<dbReference type="GO" id="GO:0008171">
    <property type="term" value="F:O-methyltransferase activity"/>
    <property type="evidence" value="ECO:0007669"/>
    <property type="project" value="InterPro"/>
</dbReference>
<name>A0A2V1EC60_9PLEO</name>
<evidence type="ECO:0000256" key="2">
    <source>
        <dbReference type="ARBA" id="ARBA00022679"/>
    </source>
</evidence>
<dbReference type="Pfam" id="PF00891">
    <property type="entry name" value="Methyltransf_2"/>
    <property type="match status" value="1"/>
</dbReference>
<accession>A0A2V1EC60</accession>
<proteinExistence type="predicted"/>
<evidence type="ECO:0000256" key="3">
    <source>
        <dbReference type="ARBA" id="ARBA00022691"/>
    </source>
</evidence>
<dbReference type="InterPro" id="IPR036390">
    <property type="entry name" value="WH_DNA-bd_sf"/>
</dbReference>
<dbReference type="Gene3D" id="3.40.50.150">
    <property type="entry name" value="Vaccinia Virus protein VP39"/>
    <property type="match status" value="1"/>
</dbReference>
<dbReference type="SUPFAM" id="SSF46785">
    <property type="entry name" value="Winged helix' DNA-binding domain"/>
    <property type="match status" value="1"/>
</dbReference>
<dbReference type="PANTHER" id="PTHR43712">
    <property type="entry name" value="PUTATIVE (AFU_ORTHOLOGUE AFUA_4G14580)-RELATED"/>
    <property type="match status" value="1"/>
</dbReference>
<organism evidence="5 6">
    <name type="scientific">Periconia macrospinosa</name>
    <dbReference type="NCBI Taxonomy" id="97972"/>
    <lineage>
        <taxon>Eukaryota</taxon>
        <taxon>Fungi</taxon>
        <taxon>Dikarya</taxon>
        <taxon>Ascomycota</taxon>
        <taxon>Pezizomycotina</taxon>
        <taxon>Dothideomycetes</taxon>
        <taxon>Pleosporomycetidae</taxon>
        <taxon>Pleosporales</taxon>
        <taxon>Massarineae</taxon>
        <taxon>Periconiaceae</taxon>
        <taxon>Periconia</taxon>
    </lineage>
</organism>
<dbReference type="PROSITE" id="PS51683">
    <property type="entry name" value="SAM_OMT_II"/>
    <property type="match status" value="1"/>
</dbReference>
<gene>
    <name evidence="5" type="ORF">DM02DRAFT_690594</name>
</gene>
<keyword evidence="3" id="KW-0949">S-adenosyl-L-methionine</keyword>
<sequence length="419" mass="47121">MTESAPRVLVLAEKIKEQATRLVATLESQNVASPSFSVDALPKLPDSPEIGTSQTEILQCCTELQALVEGPLEFLTRVTSPRMNILVALQAISHFKIATNLKVDEEISFEEIAQRCGMEVDDARRFLRMATTNHIFIEGRKGFIKHTAASRLLAENDLVNNWIGLVCDEMWPVGPKIVPATIKWPGSQEPNETAFALENNGMIHWDALKQDPSKALRFAAGMRFLQLHPAFDVSHLFTSLGWDKEYQGVLVDIGGSTGSIAREFLGRYPNLVCHVQDLPEMIGEGVVEDEFRGRLHFVPQDIFTAQSVRADVYLLRSLLHDWSDKYAIQIIRNLIPGLSKGSKVIVNEVCLPEPNTISFYHAQLLRGYDLSMKQNYNSKERDAEEWEALFQLADKRFALNRIVSLPGSLLSVVEFLWTE</sequence>
<feature type="domain" description="O-methyltransferase C-terminal" evidence="4">
    <location>
        <begin position="198"/>
        <end position="392"/>
    </location>
</feature>
<dbReference type="OrthoDB" id="1606438at2759"/>
<evidence type="ECO:0000313" key="5">
    <source>
        <dbReference type="EMBL" id="PVI08121.1"/>
    </source>
</evidence>
<keyword evidence="6" id="KW-1185">Reference proteome</keyword>
<dbReference type="InterPro" id="IPR016461">
    <property type="entry name" value="COMT-like"/>
</dbReference>
<evidence type="ECO:0000256" key="1">
    <source>
        <dbReference type="ARBA" id="ARBA00022603"/>
    </source>
</evidence>
<dbReference type="InterPro" id="IPR036388">
    <property type="entry name" value="WH-like_DNA-bd_sf"/>
</dbReference>
<dbReference type="GO" id="GO:0032259">
    <property type="term" value="P:methylation"/>
    <property type="evidence" value="ECO:0007669"/>
    <property type="project" value="UniProtKB-KW"/>
</dbReference>
<evidence type="ECO:0000313" key="6">
    <source>
        <dbReference type="Proteomes" id="UP000244855"/>
    </source>
</evidence>